<evidence type="ECO:0000256" key="1">
    <source>
        <dbReference type="SAM" id="Phobius"/>
    </source>
</evidence>
<dbReference type="InterPro" id="IPR052336">
    <property type="entry name" value="MlaD_Phospholipid_Transporter"/>
</dbReference>
<reference evidence="3 4" key="1">
    <citation type="submission" date="2019-03" db="EMBL/GenBank/DDBJ databases">
        <title>Genomic Encyclopedia of Type Strains, Phase IV (KMG-IV): sequencing the most valuable type-strain genomes for metagenomic binning, comparative biology and taxonomic classification.</title>
        <authorList>
            <person name="Goeker M."/>
        </authorList>
    </citation>
    <scope>NUCLEOTIDE SEQUENCE [LARGE SCALE GENOMIC DNA]</scope>
    <source>
        <strain evidence="3 4">DSM 2132</strain>
    </source>
</reference>
<name>A0A4V2SQ90_RHOSA</name>
<proteinExistence type="predicted"/>
<evidence type="ECO:0000259" key="2">
    <source>
        <dbReference type="Pfam" id="PF02470"/>
    </source>
</evidence>
<dbReference type="OrthoDB" id="7164001at2"/>
<dbReference type="InParanoid" id="A0A4V2SQ90"/>
<evidence type="ECO:0000313" key="3">
    <source>
        <dbReference type="EMBL" id="TCP37916.1"/>
    </source>
</evidence>
<dbReference type="PANTHER" id="PTHR33371:SF4">
    <property type="entry name" value="INTERMEMBRANE PHOSPHOLIPID TRANSPORT SYSTEM BINDING PROTEIN MLAD"/>
    <property type="match status" value="1"/>
</dbReference>
<sequence>MRSNLVEALIGVVVLVVAGAFLYVVYTKTDVSAGSGGYRLQARFDQVGALSAGSDVRLSGIKIGSVVDQRLDPQTFQAVVEFTIADSVKLPSDTIIKVGSEGLLGGNYLQVEPGGAPDNLVAGEEVQFTEGYVDLMSLVSRYVFSSEGGNGSSSGN</sequence>
<dbReference type="GO" id="GO:0005548">
    <property type="term" value="F:phospholipid transporter activity"/>
    <property type="evidence" value="ECO:0007669"/>
    <property type="project" value="TreeGrafter"/>
</dbReference>
<dbReference type="AlphaFoldDB" id="A0A4V2SQ90"/>
<dbReference type="PANTHER" id="PTHR33371">
    <property type="entry name" value="INTERMEMBRANE PHOSPHOLIPID TRANSPORT SYSTEM BINDING PROTEIN MLAD-RELATED"/>
    <property type="match status" value="1"/>
</dbReference>
<evidence type="ECO:0000313" key="4">
    <source>
        <dbReference type="Proteomes" id="UP000295399"/>
    </source>
</evidence>
<keyword evidence="1" id="KW-0472">Membrane</keyword>
<protein>
    <submittedName>
        <fullName evidence="3">Phospholipid/cholesterol/gamma-HCH transport system substrate-binding protein</fullName>
    </submittedName>
</protein>
<keyword evidence="1" id="KW-1133">Transmembrane helix</keyword>
<comment type="caution">
    <text evidence="3">The sequence shown here is derived from an EMBL/GenBank/DDBJ whole genome shotgun (WGS) entry which is preliminary data.</text>
</comment>
<feature type="domain" description="Mce/MlaD" evidence="2">
    <location>
        <begin position="37"/>
        <end position="114"/>
    </location>
</feature>
<keyword evidence="1" id="KW-0812">Transmembrane</keyword>
<keyword evidence="4" id="KW-1185">Reference proteome</keyword>
<dbReference type="FunCoup" id="A0A4V2SQ90">
    <property type="interactions" value="95"/>
</dbReference>
<feature type="transmembrane region" description="Helical" evidence="1">
    <location>
        <begin position="6"/>
        <end position="26"/>
    </location>
</feature>
<organism evidence="3 4">
    <name type="scientific">Rhodothalassium salexigens DSM 2132</name>
    <dbReference type="NCBI Taxonomy" id="1188247"/>
    <lineage>
        <taxon>Bacteria</taxon>
        <taxon>Pseudomonadati</taxon>
        <taxon>Pseudomonadota</taxon>
        <taxon>Alphaproteobacteria</taxon>
        <taxon>Rhodothalassiales</taxon>
        <taxon>Rhodothalassiaceae</taxon>
        <taxon>Rhodothalassium</taxon>
    </lineage>
</organism>
<dbReference type="InterPro" id="IPR003399">
    <property type="entry name" value="Mce/MlaD"/>
</dbReference>
<dbReference type="RefSeq" id="WP_132707569.1">
    <property type="nucleotide sequence ID" value="NZ_JACIGF010000002.1"/>
</dbReference>
<dbReference type="Pfam" id="PF02470">
    <property type="entry name" value="MlaD"/>
    <property type="match status" value="1"/>
</dbReference>
<dbReference type="GO" id="GO:0005543">
    <property type="term" value="F:phospholipid binding"/>
    <property type="evidence" value="ECO:0007669"/>
    <property type="project" value="TreeGrafter"/>
</dbReference>
<dbReference type="EMBL" id="SLXO01000002">
    <property type="protein sequence ID" value="TCP37916.1"/>
    <property type="molecule type" value="Genomic_DNA"/>
</dbReference>
<dbReference type="Proteomes" id="UP000295399">
    <property type="component" value="Unassembled WGS sequence"/>
</dbReference>
<gene>
    <name evidence="3" type="ORF">EV659_102325</name>
</gene>
<accession>A0A4V2SQ90</accession>